<evidence type="ECO:0000313" key="6">
    <source>
        <dbReference type="EMBL" id="CBY42878.1"/>
    </source>
</evidence>
<organism evidence="6">
    <name type="scientific">Oikopleura dioica</name>
    <name type="common">Tunicate</name>
    <dbReference type="NCBI Taxonomy" id="34765"/>
    <lineage>
        <taxon>Eukaryota</taxon>
        <taxon>Metazoa</taxon>
        <taxon>Chordata</taxon>
        <taxon>Tunicata</taxon>
        <taxon>Appendicularia</taxon>
        <taxon>Copelata</taxon>
        <taxon>Oikopleuridae</taxon>
        <taxon>Oikopleura</taxon>
    </lineage>
</organism>
<dbReference type="PRINTS" id="PR00018">
    <property type="entry name" value="KRINGLE"/>
</dbReference>
<feature type="domain" description="Kringle" evidence="5">
    <location>
        <begin position="17"/>
        <end position="97"/>
    </location>
</feature>
<dbReference type="SUPFAM" id="SSF57440">
    <property type="entry name" value="Kringle-like"/>
    <property type="match status" value="1"/>
</dbReference>
<keyword evidence="1 3" id="KW-0420">Kringle</keyword>
<feature type="non-terminal residue" evidence="6">
    <location>
        <position position="186"/>
    </location>
</feature>
<keyword evidence="2" id="KW-1015">Disulfide bond</keyword>
<keyword evidence="4" id="KW-0812">Transmembrane</keyword>
<evidence type="ECO:0000259" key="5">
    <source>
        <dbReference type="PROSITE" id="PS50070"/>
    </source>
</evidence>
<dbReference type="InterPro" id="IPR000001">
    <property type="entry name" value="Kringle"/>
</dbReference>
<dbReference type="InterPro" id="IPR013806">
    <property type="entry name" value="Kringle-like"/>
</dbReference>
<dbReference type="PROSITE" id="PS00021">
    <property type="entry name" value="KRINGLE_1"/>
    <property type="match status" value="1"/>
</dbReference>
<dbReference type="InterPro" id="IPR050759">
    <property type="entry name" value="Serine_protease_kringle"/>
</dbReference>
<evidence type="ECO:0000256" key="1">
    <source>
        <dbReference type="ARBA" id="ARBA00022572"/>
    </source>
</evidence>
<dbReference type="PROSITE" id="PS50070">
    <property type="entry name" value="KRINGLE_2"/>
    <property type="match status" value="1"/>
</dbReference>
<accession>E4Z5A0</accession>
<dbReference type="EMBL" id="FN657606">
    <property type="protein sequence ID" value="CBY42878.1"/>
    <property type="molecule type" value="Genomic_DNA"/>
</dbReference>
<dbReference type="PANTHER" id="PTHR24261:SF7">
    <property type="entry name" value="KRINGLE DOMAIN-CONTAINING PROTEIN"/>
    <property type="match status" value="1"/>
</dbReference>
<dbReference type="AlphaFoldDB" id="E4Z5A0"/>
<proteinExistence type="predicted"/>
<dbReference type="Pfam" id="PF00051">
    <property type="entry name" value="Kringle"/>
    <property type="match status" value="1"/>
</dbReference>
<dbReference type="PANTHER" id="PTHR24261">
    <property type="entry name" value="PLASMINOGEN-RELATED"/>
    <property type="match status" value="1"/>
</dbReference>
<dbReference type="Gene3D" id="2.40.20.10">
    <property type="entry name" value="Plasminogen Kringle 4"/>
    <property type="match status" value="1"/>
</dbReference>
<dbReference type="SMART" id="SM00130">
    <property type="entry name" value="KR"/>
    <property type="match status" value="1"/>
</dbReference>
<sequence>MFERDECYYPTLAKYRYEGKLNKTSAGSECESWTTDDVKDRLANSHDIAFASDKWQNGYLGEHNYCRNPDSDPAGFWCYTRDSSEVLETHYCAVIKCALEGRSFFVINSTSSSRESSAAIDIIFGPVLPGVYGGVVALMTIVGFGEFLRRRRIFQKLRRRLDPESGAPRRLGGVVTVDVDTGLQPE</sequence>
<comment type="caution">
    <text evidence="3">Lacks conserved residue(s) required for the propagation of feature annotation.</text>
</comment>
<evidence type="ECO:0000256" key="3">
    <source>
        <dbReference type="PROSITE-ProRule" id="PRU00121"/>
    </source>
</evidence>
<gene>
    <name evidence="6" type="ORF">GSOID_T00026617001</name>
</gene>
<evidence type="ECO:0000256" key="4">
    <source>
        <dbReference type="SAM" id="Phobius"/>
    </source>
</evidence>
<dbReference type="InterPro" id="IPR038178">
    <property type="entry name" value="Kringle_sf"/>
</dbReference>
<name>E4Z5A0_OIKDI</name>
<protein>
    <recommendedName>
        <fullName evidence="5">Kringle domain-containing protein</fullName>
    </recommendedName>
</protein>
<dbReference type="Proteomes" id="UP000011014">
    <property type="component" value="Unassembled WGS sequence"/>
</dbReference>
<keyword evidence="4" id="KW-0472">Membrane</keyword>
<feature type="transmembrane region" description="Helical" evidence="4">
    <location>
        <begin position="123"/>
        <end position="148"/>
    </location>
</feature>
<reference evidence="6" key="1">
    <citation type="journal article" date="2010" name="Science">
        <title>Plasticity of animal genome architecture unmasked by rapid evolution of a pelagic tunicate.</title>
        <authorList>
            <person name="Denoeud F."/>
            <person name="Henriet S."/>
            <person name="Mungpakdee S."/>
            <person name="Aury J.M."/>
            <person name="Da Silva C."/>
            <person name="Brinkmann H."/>
            <person name="Mikhaleva J."/>
            <person name="Olsen L.C."/>
            <person name="Jubin C."/>
            <person name="Canestro C."/>
            <person name="Bouquet J.M."/>
            <person name="Danks G."/>
            <person name="Poulain J."/>
            <person name="Campsteijn C."/>
            <person name="Adamski M."/>
            <person name="Cross I."/>
            <person name="Yadetie F."/>
            <person name="Muffato M."/>
            <person name="Louis A."/>
            <person name="Butcher S."/>
            <person name="Tsagkogeorga G."/>
            <person name="Konrad A."/>
            <person name="Singh S."/>
            <person name="Jensen M.F."/>
            <person name="Cong E.H."/>
            <person name="Eikeseth-Otteraa H."/>
            <person name="Noel B."/>
            <person name="Anthouard V."/>
            <person name="Porcel B.M."/>
            <person name="Kachouri-Lafond R."/>
            <person name="Nishino A."/>
            <person name="Ugolini M."/>
            <person name="Chourrout P."/>
            <person name="Nishida H."/>
            <person name="Aasland R."/>
            <person name="Huzurbazar S."/>
            <person name="Westhof E."/>
            <person name="Delsuc F."/>
            <person name="Lehrach H."/>
            <person name="Reinhardt R."/>
            <person name="Weissenbach J."/>
            <person name="Roy S.W."/>
            <person name="Artiguenave F."/>
            <person name="Postlethwait J.H."/>
            <person name="Manak J.R."/>
            <person name="Thompson E.M."/>
            <person name="Jaillon O."/>
            <person name="Du Pasquier L."/>
            <person name="Boudinot P."/>
            <person name="Liberles D.A."/>
            <person name="Volff J.N."/>
            <person name="Philippe H."/>
            <person name="Lenhard B."/>
            <person name="Roest Crollius H."/>
            <person name="Wincker P."/>
            <person name="Chourrout D."/>
        </authorList>
    </citation>
    <scope>NUCLEOTIDE SEQUENCE [LARGE SCALE GENOMIC DNA]</scope>
</reference>
<keyword evidence="4" id="KW-1133">Transmembrane helix</keyword>
<dbReference type="InterPro" id="IPR018056">
    <property type="entry name" value="Kringle_CS"/>
</dbReference>
<evidence type="ECO:0000256" key="2">
    <source>
        <dbReference type="ARBA" id="ARBA00023157"/>
    </source>
</evidence>